<dbReference type="SUPFAM" id="SSF55781">
    <property type="entry name" value="GAF domain-like"/>
    <property type="match status" value="1"/>
</dbReference>
<evidence type="ECO:0000259" key="10">
    <source>
        <dbReference type="PROSITE" id="PS50112"/>
    </source>
</evidence>
<dbReference type="SMART" id="SM00065">
    <property type="entry name" value="GAF"/>
    <property type="match status" value="1"/>
</dbReference>
<name>A0ABT4TP87_9ACTN</name>
<evidence type="ECO:0000256" key="2">
    <source>
        <dbReference type="ARBA" id="ARBA00004236"/>
    </source>
</evidence>
<dbReference type="InterPro" id="IPR013767">
    <property type="entry name" value="PAS_fold"/>
</dbReference>
<sequence>MIPDGPDVSADAVLASCPDAIVAVDARMRVAVWNAAAERLFGWSAAETLGRPAPIVPGELLAEEHAVLERTRAGEPVSVLTRRLRRDGTAVDVRVDTGPLRTADGAPAGWLQVFRRDADHGELRSHAAERARLVRRLTDVAADINADLDLGAVLDRIARSLTELTGADAGGFALIEGDRLRLVSLSGLSEHLKGYTAPLESSLFGELLRSGRSVLLATDDTRSLDDLIWADLDGLHTIALGVSSVQGRPYGALYALYSGRRVGHVELELLELLAAHAGVALGNAMAYQEMVRRRAKEHAVVESSADGIAVLDGEGRVRKWNRAAAELTGVPAARAAGRPPPFPLPEGEGASVRHRLPGGRWLEILVTGISGTEERVVDFRDVTQAKELEEEKDLFMATAGHELRTPVTVVQGFAGTLVRRWEQLDDAARKDAVRTIAERSSVLARLVENLLLGSAAGGDLRVGAEAFDLRRLLEEAAGAFSSFSPRHTLCLEASEPLPAALGDPVATDVILGQLLENAFKYSPDGGRVRLRAGVDGGRLVVDVEDEGVGIAPGDEERIFGRFVQGEAGDRRRFGGIGLGLYIVRRLARAQGGDVTASARALGTRMRLTLHSAPPVGGPEAGGAGEGGVSVPGGLRPEPDEGPDQGC</sequence>
<dbReference type="SUPFAM" id="SSF47384">
    <property type="entry name" value="Homodimeric domain of signal transducing histidine kinase"/>
    <property type="match status" value="1"/>
</dbReference>
<dbReference type="Pfam" id="PF00989">
    <property type="entry name" value="PAS"/>
    <property type="match status" value="1"/>
</dbReference>
<dbReference type="Gene3D" id="3.30.450.20">
    <property type="entry name" value="PAS domain"/>
    <property type="match status" value="2"/>
</dbReference>
<dbReference type="InterPro" id="IPR036097">
    <property type="entry name" value="HisK_dim/P_sf"/>
</dbReference>
<evidence type="ECO:0000313" key="12">
    <source>
        <dbReference type="Proteomes" id="UP001165685"/>
    </source>
</evidence>
<dbReference type="PRINTS" id="PR00344">
    <property type="entry name" value="BCTRLSENSOR"/>
</dbReference>
<dbReference type="InterPro" id="IPR003594">
    <property type="entry name" value="HATPase_dom"/>
</dbReference>
<dbReference type="SUPFAM" id="SSF55785">
    <property type="entry name" value="PYP-like sensor domain (PAS domain)"/>
    <property type="match status" value="2"/>
</dbReference>
<evidence type="ECO:0000256" key="3">
    <source>
        <dbReference type="ARBA" id="ARBA00012438"/>
    </source>
</evidence>
<dbReference type="InterPro" id="IPR005467">
    <property type="entry name" value="His_kinase_dom"/>
</dbReference>
<dbReference type="InterPro" id="IPR029016">
    <property type="entry name" value="GAF-like_dom_sf"/>
</dbReference>
<dbReference type="SMART" id="SM00387">
    <property type="entry name" value="HATPase_c"/>
    <property type="match status" value="1"/>
</dbReference>
<evidence type="ECO:0000256" key="1">
    <source>
        <dbReference type="ARBA" id="ARBA00000085"/>
    </source>
</evidence>
<feature type="domain" description="Histidine kinase" evidence="9">
    <location>
        <begin position="398"/>
        <end position="613"/>
    </location>
</feature>
<dbReference type="PROSITE" id="PS50109">
    <property type="entry name" value="HIS_KIN"/>
    <property type="match status" value="1"/>
</dbReference>
<comment type="catalytic activity">
    <reaction evidence="1">
        <text>ATP + protein L-histidine = ADP + protein N-phospho-L-histidine.</text>
        <dbReference type="EC" id="2.7.13.3"/>
    </reaction>
</comment>
<keyword evidence="12" id="KW-1185">Reference proteome</keyword>
<keyword evidence="6" id="KW-0418">Kinase</keyword>
<keyword evidence="4" id="KW-0597">Phosphoprotein</keyword>
<evidence type="ECO:0000313" key="11">
    <source>
        <dbReference type="EMBL" id="MDA2806501.1"/>
    </source>
</evidence>
<organism evidence="11 12">
    <name type="scientific">Nocardiopsis suaedae</name>
    <dbReference type="NCBI Taxonomy" id="3018444"/>
    <lineage>
        <taxon>Bacteria</taxon>
        <taxon>Bacillati</taxon>
        <taxon>Actinomycetota</taxon>
        <taxon>Actinomycetes</taxon>
        <taxon>Streptosporangiales</taxon>
        <taxon>Nocardiopsidaceae</taxon>
        <taxon>Nocardiopsis</taxon>
    </lineage>
</organism>
<evidence type="ECO:0000259" key="9">
    <source>
        <dbReference type="PROSITE" id="PS50109"/>
    </source>
</evidence>
<dbReference type="Gene3D" id="3.30.450.40">
    <property type="match status" value="1"/>
</dbReference>
<dbReference type="EMBL" id="JAQFWP010000036">
    <property type="protein sequence ID" value="MDA2806501.1"/>
    <property type="molecule type" value="Genomic_DNA"/>
</dbReference>
<dbReference type="InterPro" id="IPR003661">
    <property type="entry name" value="HisK_dim/P_dom"/>
</dbReference>
<dbReference type="RefSeq" id="WP_270679141.1">
    <property type="nucleotide sequence ID" value="NZ_JAQFWP010000036.1"/>
</dbReference>
<dbReference type="CDD" id="cd00082">
    <property type="entry name" value="HisKA"/>
    <property type="match status" value="1"/>
</dbReference>
<reference evidence="11" key="1">
    <citation type="submission" date="2023-01" db="EMBL/GenBank/DDBJ databases">
        <title>Draft genome sequence of Nocardiopsis sp. LSu2-4 isolated from halophytes.</title>
        <authorList>
            <person name="Duangmal K."/>
            <person name="Chantavorakit T."/>
        </authorList>
    </citation>
    <scope>NUCLEOTIDE SEQUENCE</scope>
    <source>
        <strain evidence="11">LSu2-4</strain>
    </source>
</reference>
<evidence type="ECO:0000256" key="8">
    <source>
        <dbReference type="SAM" id="MobiDB-lite"/>
    </source>
</evidence>
<feature type="region of interest" description="Disordered" evidence="8">
    <location>
        <begin position="611"/>
        <end position="646"/>
    </location>
</feature>
<evidence type="ECO:0000256" key="5">
    <source>
        <dbReference type="ARBA" id="ARBA00022679"/>
    </source>
</evidence>
<dbReference type="SUPFAM" id="SSF55874">
    <property type="entry name" value="ATPase domain of HSP90 chaperone/DNA topoisomerase II/histidine kinase"/>
    <property type="match status" value="1"/>
</dbReference>
<evidence type="ECO:0000256" key="7">
    <source>
        <dbReference type="ARBA" id="ARBA00023012"/>
    </source>
</evidence>
<dbReference type="InterPro" id="IPR036890">
    <property type="entry name" value="HATPase_C_sf"/>
</dbReference>
<keyword evidence="5" id="KW-0808">Transferase</keyword>
<dbReference type="InterPro" id="IPR003018">
    <property type="entry name" value="GAF"/>
</dbReference>
<feature type="compositionally biased region" description="Gly residues" evidence="8">
    <location>
        <begin position="618"/>
        <end position="630"/>
    </location>
</feature>
<dbReference type="Pfam" id="PF02518">
    <property type="entry name" value="HATPase_c"/>
    <property type="match status" value="1"/>
</dbReference>
<evidence type="ECO:0000256" key="6">
    <source>
        <dbReference type="ARBA" id="ARBA00022777"/>
    </source>
</evidence>
<dbReference type="PROSITE" id="PS50112">
    <property type="entry name" value="PAS"/>
    <property type="match status" value="2"/>
</dbReference>
<accession>A0ABT4TP87</accession>
<dbReference type="NCBIfam" id="TIGR00229">
    <property type="entry name" value="sensory_box"/>
    <property type="match status" value="2"/>
</dbReference>
<dbReference type="InterPro" id="IPR050736">
    <property type="entry name" value="Sensor_HK_Regulatory"/>
</dbReference>
<dbReference type="Pfam" id="PF13188">
    <property type="entry name" value="PAS_8"/>
    <property type="match status" value="1"/>
</dbReference>
<dbReference type="CDD" id="cd00130">
    <property type="entry name" value="PAS"/>
    <property type="match status" value="1"/>
</dbReference>
<evidence type="ECO:0000256" key="4">
    <source>
        <dbReference type="ARBA" id="ARBA00022553"/>
    </source>
</evidence>
<dbReference type="PANTHER" id="PTHR43711:SF1">
    <property type="entry name" value="HISTIDINE KINASE 1"/>
    <property type="match status" value="1"/>
</dbReference>
<dbReference type="Proteomes" id="UP001165685">
    <property type="component" value="Unassembled WGS sequence"/>
</dbReference>
<dbReference type="Gene3D" id="3.30.565.10">
    <property type="entry name" value="Histidine kinase-like ATPase, C-terminal domain"/>
    <property type="match status" value="1"/>
</dbReference>
<dbReference type="EC" id="2.7.13.3" evidence="3"/>
<dbReference type="Pfam" id="PF00512">
    <property type="entry name" value="HisKA"/>
    <property type="match status" value="1"/>
</dbReference>
<dbReference type="PANTHER" id="PTHR43711">
    <property type="entry name" value="TWO-COMPONENT HISTIDINE KINASE"/>
    <property type="match status" value="1"/>
</dbReference>
<feature type="domain" description="PAS" evidence="10">
    <location>
        <begin position="13"/>
        <end position="51"/>
    </location>
</feature>
<comment type="caution">
    <text evidence="11">The sequence shown here is derived from an EMBL/GenBank/DDBJ whole genome shotgun (WGS) entry which is preliminary data.</text>
</comment>
<dbReference type="InterPro" id="IPR035965">
    <property type="entry name" value="PAS-like_dom_sf"/>
</dbReference>
<dbReference type="InterPro" id="IPR004358">
    <property type="entry name" value="Sig_transdc_His_kin-like_C"/>
</dbReference>
<proteinExistence type="predicted"/>
<dbReference type="SMART" id="SM00388">
    <property type="entry name" value="HisKA"/>
    <property type="match status" value="1"/>
</dbReference>
<keyword evidence="7" id="KW-0902">Two-component regulatory system</keyword>
<feature type="domain" description="PAS" evidence="10">
    <location>
        <begin position="293"/>
        <end position="338"/>
    </location>
</feature>
<dbReference type="SMART" id="SM00091">
    <property type="entry name" value="PAS"/>
    <property type="match status" value="2"/>
</dbReference>
<gene>
    <name evidence="11" type="ORF">O4U47_18465</name>
</gene>
<protein>
    <recommendedName>
        <fullName evidence="3">histidine kinase</fullName>
        <ecNumber evidence="3">2.7.13.3</ecNumber>
    </recommendedName>
</protein>
<dbReference type="InterPro" id="IPR000014">
    <property type="entry name" value="PAS"/>
</dbReference>
<dbReference type="Pfam" id="PF13185">
    <property type="entry name" value="GAF_2"/>
    <property type="match status" value="1"/>
</dbReference>
<dbReference type="Gene3D" id="1.10.287.130">
    <property type="match status" value="1"/>
</dbReference>
<comment type="subcellular location">
    <subcellularLocation>
        <location evidence="2">Cell membrane</location>
    </subcellularLocation>
</comment>